<dbReference type="Proteomes" id="UP000887572">
    <property type="component" value="Unplaced"/>
</dbReference>
<protein>
    <submittedName>
        <fullName evidence="2">Uncharacterized protein</fullName>
    </submittedName>
</protein>
<evidence type="ECO:0000313" key="1">
    <source>
        <dbReference type="Proteomes" id="UP000887572"/>
    </source>
</evidence>
<proteinExistence type="predicted"/>
<name>A0A914HB06_GLORO</name>
<keyword evidence="1" id="KW-1185">Reference proteome</keyword>
<dbReference type="AlphaFoldDB" id="A0A914HB06"/>
<evidence type="ECO:0000313" key="2">
    <source>
        <dbReference type="WBParaSite" id="Gr19_v10_g15432.t1"/>
    </source>
</evidence>
<reference evidence="2" key="1">
    <citation type="submission" date="2022-11" db="UniProtKB">
        <authorList>
            <consortium name="WormBaseParasite"/>
        </authorList>
    </citation>
    <scope>IDENTIFICATION</scope>
</reference>
<organism evidence="1 2">
    <name type="scientific">Globodera rostochiensis</name>
    <name type="common">Golden nematode worm</name>
    <name type="synonym">Heterodera rostochiensis</name>
    <dbReference type="NCBI Taxonomy" id="31243"/>
    <lineage>
        <taxon>Eukaryota</taxon>
        <taxon>Metazoa</taxon>
        <taxon>Ecdysozoa</taxon>
        <taxon>Nematoda</taxon>
        <taxon>Chromadorea</taxon>
        <taxon>Rhabditida</taxon>
        <taxon>Tylenchina</taxon>
        <taxon>Tylenchomorpha</taxon>
        <taxon>Tylenchoidea</taxon>
        <taxon>Heteroderidae</taxon>
        <taxon>Heteroderinae</taxon>
        <taxon>Globodera</taxon>
    </lineage>
</organism>
<accession>A0A914HB06</accession>
<dbReference type="WBParaSite" id="Gr19_v10_g15432.t1">
    <property type="protein sequence ID" value="Gr19_v10_g15432.t1"/>
    <property type="gene ID" value="Gr19_v10_g15432"/>
</dbReference>
<sequence>MPDNPQHVEKRLKEIDRFDHLVDAHFKSNKWTLGNLDIRRAKGKGAQIVKFVDGRIERRLPIPRKSLPEKVIGFELIWIRYINRNVIEFLQSIRRLFDSNGTKLKISSGMNQSRNWEIIWPLFTDNICCFFVDS</sequence>